<dbReference type="OrthoDB" id="124627at2759"/>
<dbReference type="EMBL" id="NBNE01000020">
    <property type="protein sequence ID" value="OWZ24280.1"/>
    <property type="molecule type" value="Genomic_DNA"/>
</dbReference>
<gene>
    <name evidence="1" type="ORF">PHMEG_000697</name>
</gene>
<accession>A0A225X4W1</accession>
<comment type="caution">
    <text evidence="1">The sequence shown here is derived from an EMBL/GenBank/DDBJ whole genome shotgun (WGS) entry which is preliminary data.</text>
</comment>
<protein>
    <submittedName>
        <fullName evidence="1">Uncharacterized protein</fullName>
    </submittedName>
</protein>
<dbReference type="Proteomes" id="UP000198211">
    <property type="component" value="Unassembled WGS sequence"/>
</dbReference>
<proteinExistence type="predicted"/>
<evidence type="ECO:0000313" key="2">
    <source>
        <dbReference type="Proteomes" id="UP000198211"/>
    </source>
</evidence>
<reference evidence="2" key="1">
    <citation type="submission" date="2017-03" db="EMBL/GenBank/DDBJ databases">
        <title>Phytopthora megakarya and P. palmivora, two closely related causual agents of cacao black pod achieved similar genome size and gene model numbers by different mechanisms.</title>
        <authorList>
            <person name="Ali S."/>
            <person name="Shao J."/>
            <person name="Larry D.J."/>
            <person name="Kronmiller B."/>
            <person name="Shen D."/>
            <person name="Strem M.D."/>
            <person name="Melnick R.L."/>
            <person name="Guiltinan M.J."/>
            <person name="Tyler B.M."/>
            <person name="Meinhardt L.W."/>
            <person name="Bailey B.A."/>
        </authorList>
    </citation>
    <scope>NUCLEOTIDE SEQUENCE [LARGE SCALE GENOMIC DNA]</scope>
    <source>
        <strain evidence="2">zdho120</strain>
    </source>
</reference>
<dbReference type="AlphaFoldDB" id="A0A225X4W1"/>
<name>A0A225X4W1_9STRA</name>
<organism evidence="1 2">
    <name type="scientific">Phytophthora megakarya</name>
    <dbReference type="NCBI Taxonomy" id="4795"/>
    <lineage>
        <taxon>Eukaryota</taxon>
        <taxon>Sar</taxon>
        <taxon>Stramenopiles</taxon>
        <taxon>Oomycota</taxon>
        <taxon>Peronosporomycetes</taxon>
        <taxon>Peronosporales</taxon>
        <taxon>Peronosporaceae</taxon>
        <taxon>Phytophthora</taxon>
    </lineage>
</organism>
<keyword evidence="2" id="KW-1185">Reference proteome</keyword>
<evidence type="ECO:0000313" key="1">
    <source>
        <dbReference type="EMBL" id="OWZ24280.1"/>
    </source>
</evidence>
<sequence length="261" mass="30411">MNYVVRVLLNGSERCDTALVTAIPWYYWTIRTYWRELGCALVGALLRTITPPLRSEAGRFLTAASLFVDKWMETCFHRYRRYRCYVSRFSVQNKPRCDRYWIMFETFWVTPLVVLETRCKHEDGVGRLLHNWKSAKKYWNGIRMEGWTSSRAWCACKWAWTLTYVLVFGHLYLTVCSYDLVEWLRMGWPSVTVLLMVINYCFASSDGLLNSDLSSADPTVLLGSLTISSTKVESNTLLITWSEKDMPLIAKILKNKSKLNS</sequence>